<evidence type="ECO:0000256" key="6">
    <source>
        <dbReference type="ARBA" id="ARBA00022741"/>
    </source>
</evidence>
<dbReference type="Gene3D" id="2.40.290.10">
    <property type="match status" value="1"/>
</dbReference>
<dbReference type="GO" id="GO:0016787">
    <property type="term" value="F:hydrolase activity"/>
    <property type="evidence" value="ECO:0007669"/>
    <property type="project" value="UniProtKB-KW"/>
</dbReference>
<keyword evidence="15" id="KW-0539">Nucleus</keyword>
<protein>
    <recommendedName>
        <fullName evidence="4">DNA helicase</fullName>
        <ecNumber evidence="4">3.6.4.12</ecNumber>
    </recommendedName>
</protein>
<dbReference type="Gene3D" id="1.10.1600.10">
    <property type="match status" value="1"/>
</dbReference>
<dbReference type="InterPro" id="IPR006164">
    <property type="entry name" value="DNA_bd_Ku70/Ku80"/>
</dbReference>
<dbReference type="Pfam" id="PF02735">
    <property type="entry name" value="Ku"/>
    <property type="match status" value="1"/>
</dbReference>
<accession>A0A899FZ69</accession>
<dbReference type="AlphaFoldDB" id="A0A899FZ69"/>
<evidence type="ECO:0000256" key="9">
    <source>
        <dbReference type="ARBA" id="ARBA00022806"/>
    </source>
</evidence>
<evidence type="ECO:0000256" key="16">
    <source>
        <dbReference type="SAM" id="MobiDB-lite"/>
    </source>
</evidence>
<evidence type="ECO:0000256" key="3">
    <source>
        <dbReference type="ARBA" id="ARBA00005240"/>
    </source>
</evidence>
<evidence type="ECO:0000256" key="1">
    <source>
        <dbReference type="ARBA" id="ARBA00004123"/>
    </source>
</evidence>
<dbReference type="PIRSF" id="PIRSF003033">
    <property type="entry name" value="Ku70"/>
    <property type="match status" value="1"/>
</dbReference>
<dbReference type="GO" id="GO:0005524">
    <property type="term" value="F:ATP binding"/>
    <property type="evidence" value="ECO:0007669"/>
    <property type="project" value="UniProtKB-KW"/>
</dbReference>
<dbReference type="GO" id="GO:0006310">
    <property type="term" value="P:DNA recombination"/>
    <property type="evidence" value="ECO:0007669"/>
    <property type="project" value="UniProtKB-KW"/>
</dbReference>
<dbReference type="Proteomes" id="UP000663699">
    <property type="component" value="Chromosome 2"/>
</dbReference>
<evidence type="ECO:0000256" key="11">
    <source>
        <dbReference type="ARBA" id="ARBA00022895"/>
    </source>
</evidence>
<evidence type="ECO:0000256" key="4">
    <source>
        <dbReference type="ARBA" id="ARBA00012551"/>
    </source>
</evidence>
<dbReference type="InterPro" id="IPR006165">
    <property type="entry name" value="Ku70"/>
</dbReference>
<comment type="subcellular location">
    <subcellularLocation>
        <location evidence="2">Chromosome</location>
        <location evidence="2">Telomere</location>
    </subcellularLocation>
    <subcellularLocation>
        <location evidence="1">Nucleus</location>
    </subcellularLocation>
</comment>
<dbReference type="EC" id="3.6.4.12" evidence="4"/>
<sequence>MDLDDNLRKNDDIRNPEKNDSEDYHVDEALLFLIDVSLLPKSNEKVSLIAKTALIAAYKLLIYRVISKPTISFGILLCGTKNTNIQEFSLYSNLYSILNLNVQSGSSIKKFKTLLSDDKKLSKIIIPTKKHVKLFNALEYANNMFSELNSSYKLKRIFLITHNDDPSLGSQEYKDATIASFKNLFNSGITIEPFFINGKEVFSFDKFYKDVLYISENIGKIENHLTYEILDLDQMENTILRRQSPKRFLFECPLQIAPNLDIDVRGYILFRKRGPLKTQIVYIKTEEPQIVKTVVNYVCKKTSTPLKNEDIKLAYDFGGKKILFSEEQLSLLHFYEDPIIRILGFKSLDQLNFWENVHSSYFLYPIDKKNLNSSNLFASLARTLYKLNKTAIAWFRPYKNSNPRICALVSNFNFDKKDNDYEFPRGLFAIILPFLDDIRQNPIQESVKAPDVLIDKMSEVIERLMIHPYNPLDYKNPVLGEDFPLDIIDKTIPDYHLINKKAGSFIFQWNQLLENLNQSKETTHYPYKKQRIEADN</sequence>
<keyword evidence="13" id="KW-0233">DNA recombination</keyword>
<evidence type="ECO:0000313" key="19">
    <source>
        <dbReference type="Proteomes" id="UP000663699"/>
    </source>
</evidence>
<dbReference type="InterPro" id="IPR036465">
    <property type="entry name" value="vWFA_dom_sf"/>
</dbReference>
<keyword evidence="12" id="KW-0238">DNA-binding</keyword>
<evidence type="ECO:0000256" key="7">
    <source>
        <dbReference type="ARBA" id="ARBA00022763"/>
    </source>
</evidence>
<dbReference type="Gene3D" id="4.10.970.10">
    <property type="entry name" value="Ku70, bridge and pillars"/>
    <property type="match status" value="1"/>
</dbReference>
<dbReference type="Pfam" id="PF03731">
    <property type="entry name" value="Ku_N"/>
    <property type="match status" value="1"/>
</dbReference>
<dbReference type="GO" id="GO:0000723">
    <property type="term" value="P:telomere maintenance"/>
    <property type="evidence" value="ECO:0007669"/>
    <property type="project" value="InterPro"/>
</dbReference>
<dbReference type="PANTHER" id="PTHR12604:SF2">
    <property type="entry name" value="X-RAY REPAIR CROSS-COMPLEMENTING PROTEIN 6"/>
    <property type="match status" value="1"/>
</dbReference>
<dbReference type="SMART" id="SM00559">
    <property type="entry name" value="Ku78"/>
    <property type="match status" value="1"/>
</dbReference>
<feature type="domain" description="Ku" evidence="17">
    <location>
        <begin position="303"/>
        <end position="449"/>
    </location>
</feature>
<gene>
    <name evidence="18" type="ORF">MERGE_001729</name>
</gene>
<keyword evidence="6" id="KW-0547">Nucleotide-binding</keyword>
<dbReference type="GO" id="GO:0003678">
    <property type="term" value="F:DNA helicase activity"/>
    <property type="evidence" value="ECO:0007669"/>
    <property type="project" value="UniProtKB-EC"/>
</dbReference>
<evidence type="ECO:0000313" key="18">
    <source>
        <dbReference type="EMBL" id="QSL64428.1"/>
    </source>
</evidence>
<name>A0A899FZ69_9ASCO</name>
<keyword evidence="8" id="KW-0378">Hydrolase</keyword>
<organism evidence="18 19">
    <name type="scientific">Pneumocystis wakefieldiae</name>
    <dbReference type="NCBI Taxonomy" id="38082"/>
    <lineage>
        <taxon>Eukaryota</taxon>
        <taxon>Fungi</taxon>
        <taxon>Dikarya</taxon>
        <taxon>Ascomycota</taxon>
        <taxon>Taphrinomycotina</taxon>
        <taxon>Pneumocystomycetes</taxon>
        <taxon>Pneumocystaceae</taxon>
        <taxon>Pneumocystis</taxon>
    </lineage>
</organism>
<dbReference type="EMBL" id="CP054533">
    <property type="protein sequence ID" value="QSL64428.1"/>
    <property type="molecule type" value="Genomic_DNA"/>
</dbReference>
<evidence type="ECO:0000256" key="12">
    <source>
        <dbReference type="ARBA" id="ARBA00023125"/>
    </source>
</evidence>
<evidence type="ECO:0000256" key="2">
    <source>
        <dbReference type="ARBA" id="ARBA00004574"/>
    </source>
</evidence>
<dbReference type="GO" id="GO:0006303">
    <property type="term" value="P:double-strand break repair via nonhomologous end joining"/>
    <property type="evidence" value="ECO:0007669"/>
    <property type="project" value="InterPro"/>
</dbReference>
<feature type="region of interest" description="Disordered" evidence="16">
    <location>
        <begin position="1"/>
        <end position="20"/>
    </location>
</feature>
<dbReference type="Gene3D" id="3.40.50.410">
    <property type="entry name" value="von Willebrand factor, type A domain"/>
    <property type="match status" value="1"/>
</dbReference>
<keyword evidence="11" id="KW-0779">Telomere</keyword>
<dbReference type="InterPro" id="IPR005161">
    <property type="entry name" value="Ku_N"/>
</dbReference>
<keyword evidence="14" id="KW-0234">DNA repair</keyword>
<dbReference type="SUPFAM" id="SSF53300">
    <property type="entry name" value="vWA-like"/>
    <property type="match status" value="1"/>
</dbReference>
<dbReference type="GO" id="GO:0003690">
    <property type="term" value="F:double-stranded DNA binding"/>
    <property type="evidence" value="ECO:0007669"/>
    <property type="project" value="TreeGrafter"/>
</dbReference>
<dbReference type="SUPFAM" id="SSF100939">
    <property type="entry name" value="SPOC domain-like"/>
    <property type="match status" value="1"/>
</dbReference>
<keyword evidence="5" id="KW-0158">Chromosome</keyword>
<evidence type="ECO:0000256" key="5">
    <source>
        <dbReference type="ARBA" id="ARBA00022454"/>
    </source>
</evidence>
<dbReference type="PANTHER" id="PTHR12604">
    <property type="entry name" value="KU AUTOANTIGEN DNA HELICASE"/>
    <property type="match status" value="1"/>
</dbReference>
<keyword evidence="7" id="KW-0227">DNA damage</keyword>
<reference evidence="18" key="1">
    <citation type="submission" date="2020-06" db="EMBL/GenBank/DDBJ databases">
        <title>Genomes of multiple members of Pneumocystis genus reveal paths to human pathogen Pneumocystis jirovecii.</title>
        <authorList>
            <person name="Cisse O.H."/>
            <person name="Ma L."/>
            <person name="Dekker J."/>
            <person name="Khil P."/>
            <person name="Jo J."/>
            <person name="Brenchley J."/>
            <person name="Blair R."/>
            <person name="Pahar B."/>
            <person name="Chabe M."/>
            <person name="Van Rompay K.A."/>
            <person name="Keesler R."/>
            <person name="Sukura A."/>
            <person name="Hirsch V."/>
            <person name="Kutty G."/>
            <person name="Liu Y."/>
            <person name="Peng L."/>
            <person name="Chen J."/>
            <person name="Song J."/>
            <person name="Weissenbacher-Lang C."/>
            <person name="Xu J."/>
            <person name="Upham N.S."/>
            <person name="Stajich J.E."/>
            <person name="Cuomo C.A."/>
            <person name="Cushion M.T."/>
            <person name="Kovacs J.A."/>
        </authorList>
    </citation>
    <scope>NUCLEOTIDE SEQUENCE</scope>
    <source>
        <strain evidence="18">2A</strain>
    </source>
</reference>
<evidence type="ECO:0000256" key="14">
    <source>
        <dbReference type="ARBA" id="ARBA00023204"/>
    </source>
</evidence>
<dbReference type="GO" id="GO:0003684">
    <property type="term" value="F:damaged DNA binding"/>
    <property type="evidence" value="ECO:0007669"/>
    <property type="project" value="InterPro"/>
</dbReference>
<keyword evidence="9" id="KW-0347">Helicase</keyword>
<dbReference type="OrthoDB" id="3249161at2759"/>
<dbReference type="InterPro" id="IPR047087">
    <property type="entry name" value="KU70_core_dom"/>
</dbReference>
<proteinExistence type="inferred from homology"/>
<evidence type="ECO:0000256" key="15">
    <source>
        <dbReference type="ARBA" id="ARBA00023242"/>
    </source>
</evidence>
<keyword evidence="19" id="KW-1185">Reference proteome</keyword>
<evidence type="ECO:0000256" key="8">
    <source>
        <dbReference type="ARBA" id="ARBA00022801"/>
    </source>
</evidence>
<evidence type="ECO:0000256" key="10">
    <source>
        <dbReference type="ARBA" id="ARBA00022840"/>
    </source>
</evidence>
<keyword evidence="10" id="KW-0067">ATP-binding</keyword>
<dbReference type="CDD" id="cd00788">
    <property type="entry name" value="KU70"/>
    <property type="match status" value="1"/>
</dbReference>
<dbReference type="InterPro" id="IPR016194">
    <property type="entry name" value="SPOC-like_C_dom_sf"/>
</dbReference>
<dbReference type="GO" id="GO:0000781">
    <property type="term" value="C:chromosome, telomeric region"/>
    <property type="evidence" value="ECO:0007669"/>
    <property type="project" value="UniProtKB-SubCell"/>
</dbReference>
<evidence type="ECO:0000256" key="13">
    <source>
        <dbReference type="ARBA" id="ARBA00023172"/>
    </source>
</evidence>
<dbReference type="InterPro" id="IPR027388">
    <property type="entry name" value="Ku70_bridge/pillars_dom_sf"/>
</dbReference>
<evidence type="ECO:0000259" key="17">
    <source>
        <dbReference type="SMART" id="SM00559"/>
    </source>
</evidence>
<comment type="similarity">
    <text evidence="3">Belongs to the ku70 family.</text>
</comment>
<dbReference type="GO" id="GO:0043564">
    <property type="term" value="C:Ku70:Ku80 complex"/>
    <property type="evidence" value="ECO:0007669"/>
    <property type="project" value="InterPro"/>
</dbReference>
<dbReference type="GO" id="GO:0042162">
    <property type="term" value="F:telomeric DNA binding"/>
    <property type="evidence" value="ECO:0007669"/>
    <property type="project" value="InterPro"/>
</dbReference>